<sequence length="163" mass="18443">MLDLVRRLPIPIPWDRDAFVQSVADMRGRPITLIPSETALLGDSLCGLWLARDDDDLILHERGTSDYHIDQIVCHEIGHMLLGHRSGIHRETGGGLGESAWRQALPNVAPESVRAVLGRKDFGEDFGGEQEREAEMFASLLMIATEEKTHQRSMIRRVFFSRR</sequence>
<gene>
    <name evidence="1" type="ORF">ACT17_11470</name>
</gene>
<protein>
    <submittedName>
        <fullName evidence="1">Uncharacterized protein</fullName>
    </submittedName>
</protein>
<dbReference type="PATRIC" id="fig|451644.5.peg.2363"/>
<name>A0A0J8UAI1_9MYCO</name>
<organism evidence="1 2">
    <name type="scientific">Mycolicibacterium conceptionense</name>
    <dbReference type="NCBI Taxonomy" id="451644"/>
    <lineage>
        <taxon>Bacteria</taxon>
        <taxon>Bacillati</taxon>
        <taxon>Actinomycetota</taxon>
        <taxon>Actinomycetes</taxon>
        <taxon>Mycobacteriales</taxon>
        <taxon>Mycobacteriaceae</taxon>
        <taxon>Mycolicibacterium</taxon>
    </lineage>
</organism>
<dbReference type="Proteomes" id="UP000037594">
    <property type="component" value="Unassembled WGS sequence"/>
</dbReference>
<evidence type="ECO:0000313" key="2">
    <source>
        <dbReference type="Proteomes" id="UP000037594"/>
    </source>
</evidence>
<reference evidence="1 2" key="1">
    <citation type="submission" date="2015-06" db="EMBL/GenBank/DDBJ databases">
        <title>Genome sequence of Mycobacterium conceptionense strain MLE.</title>
        <authorList>
            <person name="Greninger A.L."/>
            <person name="Cunningham G."/>
            <person name="Chiu C.Y."/>
            <person name="Miller S."/>
        </authorList>
    </citation>
    <scope>NUCLEOTIDE SEQUENCE [LARGE SCALE GENOMIC DNA]</scope>
    <source>
        <strain evidence="1 2">MLE</strain>
    </source>
</reference>
<accession>A0A0J8UAI1</accession>
<dbReference type="EMBL" id="LFOD01000008">
    <property type="protein sequence ID" value="KMV18376.1"/>
    <property type="molecule type" value="Genomic_DNA"/>
</dbReference>
<evidence type="ECO:0000313" key="1">
    <source>
        <dbReference type="EMBL" id="KMV18376.1"/>
    </source>
</evidence>
<comment type="caution">
    <text evidence="1">The sequence shown here is derived from an EMBL/GenBank/DDBJ whole genome shotgun (WGS) entry which is preliminary data.</text>
</comment>
<dbReference type="AlphaFoldDB" id="A0A0J8UAI1"/>
<proteinExistence type="predicted"/>